<evidence type="ECO:0000313" key="2">
    <source>
        <dbReference type="Proteomes" id="UP000535406"/>
    </source>
</evidence>
<reference evidence="1 2" key="1">
    <citation type="submission" date="2020-08" db="EMBL/GenBank/DDBJ databases">
        <title>Genomic Encyclopedia of Type Strains, Phase IV (KMG-IV): sequencing the most valuable type-strain genomes for metagenomic binning, comparative biology and taxonomic classification.</title>
        <authorList>
            <person name="Goeker M."/>
        </authorList>
    </citation>
    <scope>NUCLEOTIDE SEQUENCE [LARGE SCALE GENOMIC DNA]</scope>
    <source>
        <strain evidence="1 2">DSM 21319</strain>
    </source>
</reference>
<sequence>MRSRSSASTGLRAWLTTAELLLLQGFQRFFKLICSLFVPIAQLSQSGLRSGNRPSAKSLKRIP</sequence>
<keyword evidence="2" id="KW-1185">Reference proteome</keyword>
<accession>A0A7W7YZJ4</accession>
<proteinExistence type="predicted"/>
<name>A0A7W7YZJ4_9HYPH</name>
<comment type="caution">
    <text evidence="1">The sequence shown here is derived from an EMBL/GenBank/DDBJ whole genome shotgun (WGS) entry which is preliminary data.</text>
</comment>
<protein>
    <submittedName>
        <fullName evidence="1">Uncharacterized protein</fullName>
    </submittedName>
</protein>
<evidence type="ECO:0000313" key="1">
    <source>
        <dbReference type="EMBL" id="MBB5045045.1"/>
    </source>
</evidence>
<organism evidence="1 2">
    <name type="scientific">Shinella fusca</name>
    <dbReference type="NCBI Taxonomy" id="544480"/>
    <lineage>
        <taxon>Bacteria</taxon>
        <taxon>Pseudomonadati</taxon>
        <taxon>Pseudomonadota</taxon>
        <taxon>Alphaproteobacteria</taxon>
        <taxon>Hyphomicrobiales</taxon>
        <taxon>Rhizobiaceae</taxon>
        <taxon>Shinella</taxon>
    </lineage>
</organism>
<gene>
    <name evidence="1" type="ORF">HNQ66_004473</name>
</gene>
<dbReference type="EMBL" id="JACHIK010000026">
    <property type="protein sequence ID" value="MBB5045045.1"/>
    <property type="molecule type" value="Genomic_DNA"/>
</dbReference>
<dbReference type="AlphaFoldDB" id="A0A7W7YZJ4"/>
<dbReference type="Proteomes" id="UP000535406">
    <property type="component" value="Unassembled WGS sequence"/>
</dbReference>